<dbReference type="PANTHER" id="PTHR43022:SF1">
    <property type="entry name" value="PROTEIN SMF"/>
    <property type="match status" value="1"/>
</dbReference>
<evidence type="ECO:0000313" key="3">
    <source>
        <dbReference type="EMBL" id="MCA9382055.1"/>
    </source>
</evidence>
<evidence type="ECO:0000256" key="1">
    <source>
        <dbReference type="ARBA" id="ARBA00006525"/>
    </source>
</evidence>
<dbReference type="Proteomes" id="UP000782843">
    <property type="component" value="Unassembled WGS sequence"/>
</dbReference>
<comment type="similarity">
    <text evidence="1">Belongs to the DprA/Smf family.</text>
</comment>
<dbReference type="SUPFAM" id="SSF102405">
    <property type="entry name" value="MCP/YpsA-like"/>
    <property type="match status" value="1"/>
</dbReference>
<dbReference type="EMBL" id="JAGQLG010000051">
    <property type="protein sequence ID" value="MCA9382055.1"/>
    <property type="molecule type" value="Genomic_DNA"/>
</dbReference>
<dbReference type="Pfam" id="PF02481">
    <property type="entry name" value="DNA_processg_A"/>
    <property type="match status" value="1"/>
</dbReference>
<dbReference type="GO" id="GO:0009294">
    <property type="term" value="P:DNA-mediated transformation"/>
    <property type="evidence" value="ECO:0007669"/>
    <property type="project" value="InterPro"/>
</dbReference>
<dbReference type="AlphaFoldDB" id="A0A955L362"/>
<dbReference type="InterPro" id="IPR057666">
    <property type="entry name" value="DrpA_SLOG"/>
</dbReference>
<comment type="caution">
    <text evidence="3">The sequence shown here is derived from an EMBL/GenBank/DDBJ whole genome shotgun (WGS) entry which is preliminary data.</text>
</comment>
<evidence type="ECO:0000313" key="4">
    <source>
        <dbReference type="Proteomes" id="UP000782843"/>
    </source>
</evidence>
<dbReference type="PANTHER" id="PTHR43022">
    <property type="entry name" value="PROTEIN SMF"/>
    <property type="match status" value="1"/>
</dbReference>
<protein>
    <submittedName>
        <fullName evidence="3">DNA-processing protein DprA</fullName>
    </submittedName>
</protein>
<reference evidence="3" key="1">
    <citation type="submission" date="2020-04" db="EMBL/GenBank/DDBJ databases">
        <authorList>
            <person name="Zhang T."/>
        </authorList>
    </citation>
    <scope>NUCLEOTIDE SEQUENCE</scope>
    <source>
        <strain evidence="3">HKST-UBA10</strain>
    </source>
</reference>
<dbReference type="NCBIfam" id="TIGR00732">
    <property type="entry name" value="dprA"/>
    <property type="match status" value="1"/>
</dbReference>
<reference evidence="3" key="2">
    <citation type="journal article" date="2021" name="Microbiome">
        <title>Successional dynamics and alternative stable states in a saline activated sludge microbial community over 9 years.</title>
        <authorList>
            <person name="Wang Y."/>
            <person name="Ye J."/>
            <person name="Ju F."/>
            <person name="Liu L."/>
            <person name="Boyd J.A."/>
            <person name="Deng Y."/>
            <person name="Parks D.H."/>
            <person name="Jiang X."/>
            <person name="Yin X."/>
            <person name="Woodcroft B.J."/>
            <person name="Tyson G.W."/>
            <person name="Hugenholtz P."/>
            <person name="Polz M.F."/>
            <person name="Zhang T."/>
        </authorList>
    </citation>
    <scope>NUCLEOTIDE SEQUENCE</scope>
    <source>
        <strain evidence="3">HKST-UBA10</strain>
    </source>
</reference>
<proteinExistence type="inferred from homology"/>
<dbReference type="InterPro" id="IPR003488">
    <property type="entry name" value="DprA"/>
</dbReference>
<gene>
    <name evidence="3" type="primary">dprA</name>
    <name evidence="3" type="ORF">KC660_01455</name>
</gene>
<feature type="domain" description="Smf/DprA SLOG" evidence="2">
    <location>
        <begin position="79"/>
        <end position="292"/>
    </location>
</feature>
<evidence type="ECO:0000259" key="2">
    <source>
        <dbReference type="Pfam" id="PF02481"/>
    </source>
</evidence>
<accession>A0A955L362</accession>
<dbReference type="Gene3D" id="3.40.50.450">
    <property type="match status" value="1"/>
</dbReference>
<name>A0A955L362_9BACT</name>
<organism evidence="3 4">
    <name type="scientific">Candidatus Dojkabacteria bacterium</name>
    <dbReference type="NCBI Taxonomy" id="2099670"/>
    <lineage>
        <taxon>Bacteria</taxon>
        <taxon>Candidatus Dojkabacteria</taxon>
    </lineage>
</organism>
<sequence length="369" mass="41361">MNNEDSIYDLWLSRITGVGIVTFQSLVKQFGTSKNLFFSTEVEVKAIKNTTVAESILSSRRKKILKELQDELNDLDIQYLSYKDKLYPKNLLKISDYPPILYLKGKQKLLESIDFDKSISVVGARKFDSYGKSVCEKFVLGLVQQNYTVVSGMAFGIDKLAHVTTLENQGITIAVLGSGVDVVSPESNRSTYERLLEEGLIVSELPPGFQPNKFTFPQRNRIIAGLTKGTLIIQAGEKSGSLITASFALEQGREVFAVPDNIFKQTGKGTNNLIKCSGAKLVQEVDDILEELTPNYQREQLVEEKVNALVGSIEKKLYKAIAHYEGIYFDQLVEILDKFDEAELLQVLSELELESLISRGEDGRYYIKV</sequence>